<dbReference type="CDD" id="cd12148">
    <property type="entry name" value="fungal_TF_MHR"/>
    <property type="match status" value="1"/>
</dbReference>
<dbReference type="Pfam" id="PF04082">
    <property type="entry name" value="Fungal_trans"/>
    <property type="match status" value="1"/>
</dbReference>
<dbReference type="EMBL" id="KV878590">
    <property type="protein sequence ID" value="OJJ56427.1"/>
    <property type="molecule type" value="Genomic_DNA"/>
</dbReference>
<reference evidence="9" key="1">
    <citation type="journal article" date="2017" name="Genome Biol.">
        <title>Comparative genomics reveals high biological diversity and specific adaptations in the industrially and medically important fungal genus Aspergillus.</title>
        <authorList>
            <person name="de Vries R.P."/>
            <person name="Riley R."/>
            <person name="Wiebenga A."/>
            <person name="Aguilar-Osorio G."/>
            <person name="Amillis S."/>
            <person name="Uchima C.A."/>
            <person name="Anderluh G."/>
            <person name="Asadollahi M."/>
            <person name="Askin M."/>
            <person name="Barry K."/>
            <person name="Battaglia E."/>
            <person name="Bayram O."/>
            <person name="Benocci T."/>
            <person name="Braus-Stromeyer S.A."/>
            <person name="Caldana C."/>
            <person name="Canovas D."/>
            <person name="Cerqueira G.C."/>
            <person name="Chen F."/>
            <person name="Chen W."/>
            <person name="Choi C."/>
            <person name="Clum A."/>
            <person name="Dos Santos R.A."/>
            <person name="Damasio A.R."/>
            <person name="Diallinas G."/>
            <person name="Emri T."/>
            <person name="Fekete E."/>
            <person name="Flipphi M."/>
            <person name="Freyberg S."/>
            <person name="Gallo A."/>
            <person name="Gournas C."/>
            <person name="Habgood R."/>
            <person name="Hainaut M."/>
            <person name="Harispe M.L."/>
            <person name="Henrissat B."/>
            <person name="Hilden K.S."/>
            <person name="Hope R."/>
            <person name="Hossain A."/>
            <person name="Karabika E."/>
            <person name="Karaffa L."/>
            <person name="Karanyi Z."/>
            <person name="Krasevec N."/>
            <person name="Kuo A."/>
            <person name="Kusch H."/>
            <person name="LaButti K."/>
            <person name="Lagendijk E.L."/>
            <person name="Lapidus A."/>
            <person name="Levasseur A."/>
            <person name="Lindquist E."/>
            <person name="Lipzen A."/>
            <person name="Logrieco A.F."/>
            <person name="MacCabe A."/>
            <person name="Maekelae M.R."/>
            <person name="Malavazi I."/>
            <person name="Melin P."/>
            <person name="Meyer V."/>
            <person name="Mielnichuk N."/>
            <person name="Miskei M."/>
            <person name="Molnar A.P."/>
            <person name="Mule G."/>
            <person name="Ngan C.Y."/>
            <person name="Orejas M."/>
            <person name="Orosz E."/>
            <person name="Ouedraogo J.P."/>
            <person name="Overkamp K.M."/>
            <person name="Park H.-S."/>
            <person name="Perrone G."/>
            <person name="Piumi F."/>
            <person name="Punt P.J."/>
            <person name="Ram A.F."/>
            <person name="Ramon A."/>
            <person name="Rauscher S."/>
            <person name="Record E."/>
            <person name="Riano-Pachon D.M."/>
            <person name="Robert V."/>
            <person name="Roehrig J."/>
            <person name="Ruller R."/>
            <person name="Salamov A."/>
            <person name="Salih N.S."/>
            <person name="Samson R.A."/>
            <person name="Sandor E."/>
            <person name="Sanguinetti M."/>
            <person name="Schuetze T."/>
            <person name="Sepcic K."/>
            <person name="Shelest E."/>
            <person name="Sherlock G."/>
            <person name="Sophianopoulou V."/>
            <person name="Squina F.M."/>
            <person name="Sun H."/>
            <person name="Susca A."/>
            <person name="Todd R.B."/>
            <person name="Tsang A."/>
            <person name="Unkles S.E."/>
            <person name="van de Wiele N."/>
            <person name="van Rossen-Uffink D."/>
            <person name="Oliveira J.V."/>
            <person name="Vesth T.C."/>
            <person name="Visser J."/>
            <person name="Yu J.-H."/>
            <person name="Zhou M."/>
            <person name="Andersen M.R."/>
            <person name="Archer D.B."/>
            <person name="Baker S.E."/>
            <person name="Benoit I."/>
            <person name="Brakhage A.A."/>
            <person name="Braus G.H."/>
            <person name="Fischer R."/>
            <person name="Frisvad J.C."/>
            <person name="Goldman G.H."/>
            <person name="Houbraken J."/>
            <person name="Oakley B."/>
            <person name="Pocsi I."/>
            <person name="Scazzocchio C."/>
            <person name="Seiboth B."/>
            <person name="vanKuyk P.A."/>
            <person name="Wortman J."/>
            <person name="Dyer P.S."/>
            <person name="Grigoriev I.V."/>
        </authorList>
    </citation>
    <scope>NUCLEOTIDE SEQUENCE [LARGE SCALE GENOMIC DNA]</scope>
    <source>
        <strain evidence="9">CBS 593.65</strain>
    </source>
</reference>
<dbReference type="GO" id="GO:0003677">
    <property type="term" value="F:DNA binding"/>
    <property type="evidence" value="ECO:0007669"/>
    <property type="project" value="UniProtKB-KW"/>
</dbReference>
<dbReference type="InterPro" id="IPR007219">
    <property type="entry name" value="XnlR_reg_dom"/>
</dbReference>
<dbReference type="SUPFAM" id="SSF57701">
    <property type="entry name" value="Zn2/Cys6 DNA-binding domain"/>
    <property type="match status" value="1"/>
</dbReference>
<evidence type="ECO:0000256" key="3">
    <source>
        <dbReference type="ARBA" id="ARBA00023125"/>
    </source>
</evidence>
<dbReference type="GO" id="GO:0008270">
    <property type="term" value="F:zinc ion binding"/>
    <property type="evidence" value="ECO:0007669"/>
    <property type="project" value="InterPro"/>
</dbReference>
<evidence type="ECO:0000313" key="9">
    <source>
        <dbReference type="Proteomes" id="UP000184356"/>
    </source>
</evidence>
<dbReference type="VEuPathDB" id="FungiDB:ASPSYDRAFT_1138402"/>
<dbReference type="InterPro" id="IPR036864">
    <property type="entry name" value="Zn2-C6_fun-type_DNA-bd_sf"/>
</dbReference>
<evidence type="ECO:0000256" key="4">
    <source>
        <dbReference type="ARBA" id="ARBA00023163"/>
    </source>
</evidence>
<keyword evidence="1" id="KW-0479">Metal-binding</keyword>
<evidence type="ECO:0000256" key="5">
    <source>
        <dbReference type="ARBA" id="ARBA00023242"/>
    </source>
</evidence>
<evidence type="ECO:0000259" key="7">
    <source>
        <dbReference type="PROSITE" id="PS50048"/>
    </source>
</evidence>
<dbReference type="InterPro" id="IPR051127">
    <property type="entry name" value="Fungal_SecMet_Regulators"/>
</dbReference>
<proteinExistence type="predicted"/>
<name>A0A1L9TAF6_9EURO</name>
<evidence type="ECO:0000256" key="1">
    <source>
        <dbReference type="ARBA" id="ARBA00022723"/>
    </source>
</evidence>
<dbReference type="SMART" id="SM00906">
    <property type="entry name" value="Fungal_trans"/>
    <property type="match status" value="1"/>
</dbReference>
<dbReference type="AlphaFoldDB" id="A0A1L9TAF6"/>
<dbReference type="GeneID" id="63756036"/>
<keyword evidence="9" id="KW-1185">Reference proteome</keyword>
<dbReference type="GO" id="GO:0006351">
    <property type="term" value="P:DNA-templated transcription"/>
    <property type="evidence" value="ECO:0007669"/>
    <property type="project" value="InterPro"/>
</dbReference>
<dbReference type="GO" id="GO:0000981">
    <property type="term" value="F:DNA-binding transcription factor activity, RNA polymerase II-specific"/>
    <property type="evidence" value="ECO:0007669"/>
    <property type="project" value="InterPro"/>
</dbReference>
<dbReference type="PROSITE" id="PS50048">
    <property type="entry name" value="ZN2_CY6_FUNGAL_2"/>
    <property type="match status" value="1"/>
</dbReference>
<feature type="region of interest" description="Disordered" evidence="6">
    <location>
        <begin position="1"/>
        <end position="22"/>
    </location>
</feature>
<keyword evidence="2" id="KW-0805">Transcription regulation</keyword>
<dbReference type="PROSITE" id="PS00463">
    <property type="entry name" value="ZN2_CY6_FUNGAL_1"/>
    <property type="match status" value="1"/>
</dbReference>
<dbReference type="Pfam" id="PF00172">
    <property type="entry name" value="Zn_clus"/>
    <property type="match status" value="1"/>
</dbReference>
<dbReference type="PANTHER" id="PTHR47424">
    <property type="entry name" value="REGULATORY PROTEIN GAL4"/>
    <property type="match status" value="1"/>
</dbReference>
<dbReference type="Proteomes" id="UP000184356">
    <property type="component" value="Unassembled WGS sequence"/>
</dbReference>
<protein>
    <recommendedName>
        <fullName evidence="7">Zn(2)-C6 fungal-type domain-containing protein</fullName>
    </recommendedName>
</protein>
<feature type="domain" description="Zn(2)-C6 fungal-type" evidence="7">
    <location>
        <begin position="28"/>
        <end position="58"/>
    </location>
</feature>
<evidence type="ECO:0000256" key="2">
    <source>
        <dbReference type="ARBA" id="ARBA00023015"/>
    </source>
</evidence>
<sequence>MNKIPDLGQGGHKSVPPRPRRMKYAKEACSECKRRKIKCSGERPCRGCASSASRVCAYNRPQRDNRRIQHIATRHSARRSLEGINHAASADHYSGLGRPFTWQMDIDRLAVPDRQLFIGHEDAYQSFLPTKQNGIGQDAQFSRLKSVLSGLKAEPNLGLLLKYCFDELEFFYPCVNRQDFYNRLFQMLPSASSDNDEEISHKVRPAEYRALAALVCRMLSIAAFLGAGAGPQERLQGDDHYVKASLSWHVESQKLLADSSANDEVSFDAIRAYLLEVIYMTMVQRPRGASQAIAIAIDLSFSIRLHDEQTWTADTPTETEHFRQLWWTVFHLDRRVAFMIGRPYIAVDLSIKRLAYVLDEVNAARHSSIETPLGGGSLYGDYRTDDIWSGYWELERGLLQGQ</sequence>
<dbReference type="Gene3D" id="4.10.240.10">
    <property type="entry name" value="Zn(2)-C6 fungal-type DNA-binding domain"/>
    <property type="match status" value="1"/>
</dbReference>
<keyword evidence="5" id="KW-0539">Nucleus</keyword>
<dbReference type="RefSeq" id="XP_040700233.1">
    <property type="nucleotide sequence ID" value="XM_040839963.1"/>
</dbReference>
<dbReference type="OrthoDB" id="5296287at2759"/>
<dbReference type="InterPro" id="IPR001138">
    <property type="entry name" value="Zn2Cys6_DnaBD"/>
</dbReference>
<gene>
    <name evidence="8" type="ORF">ASPSYDRAFT_1138402</name>
</gene>
<accession>A0A1L9TAF6</accession>
<keyword evidence="3" id="KW-0238">DNA-binding</keyword>
<organism evidence="8 9">
    <name type="scientific">Aspergillus sydowii CBS 593.65</name>
    <dbReference type="NCBI Taxonomy" id="1036612"/>
    <lineage>
        <taxon>Eukaryota</taxon>
        <taxon>Fungi</taxon>
        <taxon>Dikarya</taxon>
        <taxon>Ascomycota</taxon>
        <taxon>Pezizomycotina</taxon>
        <taxon>Eurotiomycetes</taxon>
        <taxon>Eurotiomycetidae</taxon>
        <taxon>Eurotiales</taxon>
        <taxon>Aspergillaceae</taxon>
        <taxon>Aspergillus</taxon>
        <taxon>Aspergillus subgen. Nidulantes</taxon>
    </lineage>
</organism>
<dbReference type="CDD" id="cd00067">
    <property type="entry name" value="GAL4"/>
    <property type="match status" value="1"/>
</dbReference>
<dbReference type="SMART" id="SM00066">
    <property type="entry name" value="GAL4"/>
    <property type="match status" value="1"/>
</dbReference>
<keyword evidence="4" id="KW-0804">Transcription</keyword>
<evidence type="ECO:0000256" key="6">
    <source>
        <dbReference type="SAM" id="MobiDB-lite"/>
    </source>
</evidence>
<dbReference type="PANTHER" id="PTHR47424:SF3">
    <property type="entry name" value="REGULATORY PROTEIN GAL4"/>
    <property type="match status" value="1"/>
</dbReference>
<evidence type="ECO:0000313" key="8">
    <source>
        <dbReference type="EMBL" id="OJJ56427.1"/>
    </source>
</evidence>